<keyword evidence="8 12" id="KW-0862">Zinc</keyword>
<dbReference type="GO" id="GO:0005886">
    <property type="term" value="C:plasma membrane"/>
    <property type="evidence" value="ECO:0007669"/>
    <property type="project" value="UniProtKB-SubCell"/>
</dbReference>
<evidence type="ECO:0000256" key="9">
    <source>
        <dbReference type="ARBA" id="ARBA00022989"/>
    </source>
</evidence>
<keyword evidence="3 12" id="KW-1003">Cell membrane</keyword>
<evidence type="ECO:0000313" key="15">
    <source>
        <dbReference type="Proteomes" id="UP000309561"/>
    </source>
</evidence>
<reference evidence="14 15" key="1">
    <citation type="submission" date="2019-04" db="EMBL/GenBank/DDBJ databases">
        <title>Sulfurimonas crateris sp. nov. a facultative anaerobic sulfur-oxidizing chemolithautotrophic bacterium isolated from a terrestrial mud vulcano.</title>
        <authorList>
            <person name="Ratnikova N.M."/>
            <person name="Slobodkin A.I."/>
            <person name="Merkel A.Y."/>
            <person name="Novikov A."/>
            <person name="Bonch-Osmolovskaya E.A."/>
            <person name="Slobodkina G.B."/>
        </authorList>
    </citation>
    <scope>NUCLEOTIDE SEQUENCE [LARGE SCALE GENOMIC DNA]</scope>
    <source>
        <strain evidence="14 15">SN118</strain>
    </source>
</reference>
<feature type="binding site" evidence="12">
    <location>
        <position position="150"/>
    </location>
    <ligand>
        <name>Zn(2+)</name>
        <dbReference type="ChEBI" id="CHEBI:29105"/>
        <note>catalytic</note>
    </ligand>
</feature>
<dbReference type="GO" id="GO:0004222">
    <property type="term" value="F:metalloendopeptidase activity"/>
    <property type="evidence" value="ECO:0007669"/>
    <property type="project" value="UniProtKB-UniRule"/>
</dbReference>
<dbReference type="OrthoDB" id="15218at2"/>
<name>A0A4U2Z618_9BACT</name>
<evidence type="ECO:0000256" key="11">
    <source>
        <dbReference type="ARBA" id="ARBA00023136"/>
    </source>
</evidence>
<protein>
    <recommendedName>
        <fullName evidence="12">Protease HtpX homolog</fullName>
        <ecNumber evidence="12">3.4.24.-</ecNumber>
    </recommendedName>
</protein>
<dbReference type="Gene3D" id="3.30.2010.10">
    <property type="entry name" value="Metalloproteases ('zincins'), catalytic domain"/>
    <property type="match status" value="1"/>
</dbReference>
<dbReference type="HAMAP" id="MF_00188">
    <property type="entry name" value="Pept_M48_protease_HtpX"/>
    <property type="match status" value="1"/>
</dbReference>
<proteinExistence type="inferred from homology"/>
<dbReference type="NCBIfam" id="NF003965">
    <property type="entry name" value="PRK05457.1"/>
    <property type="match status" value="1"/>
</dbReference>
<dbReference type="InterPro" id="IPR001915">
    <property type="entry name" value="Peptidase_M48"/>
</dbReference>
<dbReference type="Pfam" id="PF01435">
    <property type="entry name" value="Peptidase_M48"/>
    <property type="match status" value="1"/>
</dbReference>
<evidence type="ECO:0000256" key="8">
    <source>
        <dbReference type="ARBA" id="ARBA00022833"/>
    </source>
</evidence>
<keyword evidence="10 12" id="KW-0482">Metalloprotease</keyword>
<dbReference type="EMBL" id="SZPX01000009">
    <property type="protein sequence ID" value="TKI68291.1"/>
    <property type="molecule type" value="Genomic_DNA"/>
</dbReference>
<feature type="transmembrane region" description="Helical" evidence="12">
    <location>
        <begin position="39"/>
        <end position="59"/>
    </location>
</feature>
<gene>
    <name evidence="12 14" type="primary">htpX</name>
    <name evidence="14" type="ORF">FCU45_11345</name>
</gene>
<dbReference type="GO" id="GO:0008270">
    <property type="term" value="F:zinc ion binding"/>
    <property type="evidence" value="ECO:0007669"/>
    <property type="project" value="UniProtKB-UniRule"/>
</dbReference>
<dbReference type="PANTHER" id="PTHR43221:SF1">
    <property type="entry name" value="PROTEASE HTPX"/>
    <property type="match status" value="1"/>
</dbReference>
<feature type="binding site" evidence="12">
    <location>
        <position position="146"/>
    </location>
    <ligand>
        <name>Zn(2+)</name>
        <dbReference type="ChEBI" id="CHEBI:29105"/>
        <note>catalytic</note>
    </ligand>
</feature>
<dbReference type="EC" id="3.4.24.-" evidence="12"/>
<evidence type="ECO:0000256" key="4">
    <source>
        <dbReference type="ARBA" id="ARBA00022670"/>
    </source>
</evidence>
<keyword evidence="11 12" id="KW-0472">Membrane</keyword>
<evidence type="ECO:0000256" key="5">
    <source>
        <dbReference type="ARBA" id="ARBA00022692"/>
    </source>
</evidence>
<evidence type="ECO:0000256" key="12">
    <source>
        <dbReference type="HAMAP-Rule" id="MF_00188"/>
    </source>
</evidence>
<evidence type="ECO:0000259" key="13">
    <source>
        <dbReference type="Pfam" id="PF01435"/>
    </source>
</evidence>
<sequence>MFKRVGLFLLTNLAVIVVISIIVNIFGLNRFLNENGLDLGSLFVFSLVVGFTGSIISLLMSKKMAKMAVGARVITNPANQEELWLMDSVAKMSAKAGIKMPEVAIFEDMSPNAFATGAFKNDALVAVSRGLLRSMNQREVEAVLGHEIGHVANGDMVTLTLLQGVVNTFVVFFARIIGYVVDRVILKNRGEGVGAGYMIASILAEIVLGVLAMMIVMAFSRYREYRADEAGAYLSSRENMIAALEALSRSKEEPHLPEQMKSFGINGKGLMALFSTHPPLEDRIEKLRRSA</sequence>
<keyword evidence="7 12" id="KW-0378">Hydrolase</keyword>
<dbReference type="PANTHER" id="PTHR43221">
    <property type="entry name" value="PROTEASE HTPX"/>
    <property type="match status" value="1"/>
</dbReference>
<evidence type="ECO:0000256" key="1">
    <source>
        <dbReference type="ARBA" id="ARBA00004651"/>
    </source>
</evidence>
<evidence type="ECO:0000256" key="3">
    <source>
        <dbReference type="ARBA" id="ARBA00022475"/>
    </source>
</evidence>
<feature type="transmembrane region" description="Helical" evidence="12">
    <location>
        <begin position="197"/>
        <end position="219"/>
    </location>
</feature>
<dbReference type="RefSeq" id="WP_137015385.1">
    <property type="nucleotide sequence ID" value="NZ_SZPX01000009.1"/>
</dbReference>
<keyword evidence="15" id="KW-1185">Reference proteome</keyword>
<keyword evidence="9 12" id="KW-1133">Transmembrane helix</keyword>
<feature type="domain" description="Peptidase M48" evidence="13">
    <location>
        <begin position="80"/>
        <end position="289"/>
    </location>
</feature>
<comment type="subcellular location">
    <subcellularLocation>
        <location evidence="1 12">Cell membrane</location>
        <topology evidence="1 12">Multi-pass membrane protein</topology>
    </subcellularLocation>
</comment>
<evidence type="ECO:0000256" key="6">
    <source>
        <dbReference type="ARBA" id="ARBA00022723"/>
    </source>
</evidence>
<keyword evidence="6 12" id="KW-0479">Metal-binding</keyword>
<evidence type="ECO:0000256" key="2">
    <source>
        <dbReference type="ARBA" id="ARBA00009779"/>
    </source>
</evidence>
<dbReference type="CDD" id="cd07335">
    <property type="entry name" value="M48B_HtpX_like"/>
    <property type="match status" value="1"/>
</dbReference>
<evidence type="ECO:0000313" key="14">
    <source>
        <dbReference type="EMBL" id="TKI68291.1"/>
    </source>
</evidence>
<feature type="transmembrane region" description="Helical" evidence="12">
    <location>
        <begin position="156"/>
        <end position="177"/>
    </location>
</feature>
<feature type="active site" evidence="12">
    <location>
        <position position="147"/>
    </location>
</feature>
<dbReference type="Proteomes" id="UP000309561">
    <property type="component" value="Unassembled WGS sequence"/>
</dbReference>
<keyword evidence="5 12" id="KW-0812">Transmembrane</keyword>
<dbReference type="GO" id="GO:0006508">
    <property type="term" value="P:proteolysis"/>
    <property type="evidence" value="ECO:0007669"/>
    <property type="project" value="UniProtKB-KW"/>
</dbReference>
<feature type="binding site" evidence="12">
    <location>
        <position position="224"/>
    </location>
    <ligand>
        <name>Zn(2+)</name>
        <dbReference type="ChEBI" id="CHEBI:29105"/>
        <note>catalytic</note>
    </ligand>
</feature>
<feature type="transmembrane region" description="Helical" evidence="12">
    <location>
        <begin position="7"/>
        <end position="27"/>
    </location>
</feature>
<evidence type="ECO:0000256" key="7">
    <source>
        <dbReference type="ARBA" id="ARBA00022801"/>
    </source>
</evidence>
<organism evidence="14 15">
    <name type="scientific">Sulfurimonas crateris</name>
    <dbReference type="NCBI Taxonomy" id="2574727"/>
    <lineage>
        <taxon>Bacteria</taxon>
        <taxon>Pseudomonadati</taxon>
        <taxon>Campylobacterota</taxon>
        <taxon>Epsilonproteobacteria</taxon>
        <taxon>Campylobacterales</taxon>
        <taxon>Sulfurimonadaceae</taxon>
        <taxon>Sulfurimonas</taxon>
    </lineage>
</organism>
<dbReference type="InterPro" id="IPR022919">
    <property type="entry name" value="Pept_M48_protease_HtpX"/>
</dbReference>
<comment type="similarity">
    <text evidence="2 12">Belongs to the peptidase M48B family.</text>
</comment>
<dbReference type="InterPro" id="IPR050083">
    <property type="entry name" value="HtpX_protease"/>
</dbReference>
<dbReference type="AlphaFoldDB" id="A0A4U2Z618"/>
<keyword evidence="4 12" id="KW-0645">Protease</keyword>
<comment type="cofactor">
    <cofactor evidence="12">
        <name>Zn(2+)</name>
        <dbReference type="ChEBI" id="CHEBI:29105"/>
    </cofactor>
    <text evidence="12">Binds 1 zinc ion per subunit.</text>
</comment>
<evidence type="ECO:0000256" key="10">
    <source>
        <dbReference type="ARBA" id="ARBA00023049"/>
    </source>
</evidence>
<comment type="caution">
    <text evidence="14">The sequence shown here is derived from an EMBL/GenBank/DDBJ whole genome shotgun (WGS) entry which is preliminary data.</text>
</comment>
<accession>A0A4U2Z618</accession>